<evidence type="ECO:0000313" key="3">
    <source>
        <dbReference type="Proteomes" id="UP001198163"/>
    </source>
</evidence>
<keyword evidence="1" id="KW-0732">Signal</keyword>
<dbReference type="RefSeq" id="WP_230757940.1">
    <property type="nucleotide sequence ID" value="NZ_JAINWA010000003.1"/>
</dbReference>
<reference evidence="2" key="1">
    <citation type="submission" date="2021-08" db="EMBL/GenBank/DDBJ databases">
        <title>Comparative analyses of Brucepasteria parasyntrophica and Teretinema zuelzerae.</title>
        <authorList>
            <person name="Song Y."/>
            <person name="Brune A."/>
        </authorList>
    </citation>
    <scope>NUCLEOTIDE SEQUENCE</scope>
    <source>
        <strain evidence="2">DSM 1903</strain>
    </source>
</reference>
<feature type="chain" id="PRO_5042159410" description="DUF3575 domain-containing protein" evidence="1">
    <location>
        <begin position="36"/>
        <end position="288"/>
    </location>
</feature>
<gene>
    <name evidence="2" type="ORF">K7J14_14495</name>
</gene>
<dbReference type="AlphaFoldDB" id="A0AAE3EKB3"/>
<evidence type="ECO:0008006" key="4">
    <source>
        <dbReference type="Google" id="ProtNLM"/>
    </source>
</evidence>
<dbReference type="EMBL" id="JAINWA010000003">
    <property type="protein sequence ID" value="MCD1655905.1"/>
    <property type="molecule type" value="Genomic_DNA"/>
</dbReference>
<sequence length="288" mass="32329">MTHTCFDLSRSRSKPLRNCLAAFLFAAFSAAPVFADFDGLRTAVAEAEETTEEEEESYSSGGGGGENSLAAAFFELFVQVWIVNNFYMSYGEAPYLEGKLIRYPRPVLAGAQDKPDIEFAPVSEKDHWFAAEIQPVWMNGLDAGGSWFSFRGNMWRFFGPWIEAAYLTDGTEHLANARLGANFSIIQTNPFTLGAYFQWQLWSGILDRSSGTMGAYIDSYPFKPVALHFRGGVQQFDGYQIGEAELRGGFLRKKAEYSLGWRWWTVQSNSGTKIEVYSGPFASIGWWF</sequence>
<organism evidence="2 3">
    <name type="scientific">Teretinema zuelzerae</name>
    <dbReference type="NCBI Taxonomy" id="156"/>
    <lineage>
        <taxon>Bacteria</taxon>
        <taxon>Pseudomonadati</taxon>
        <taxon>Spirochaetota</taxon>
        <taxon>Spirochaetia</taxon>
        <taxon>Spirochaetales</taxon>
        <taxon>Treponemataceae</taxon>
        <taxon>Teretinema</taxon>
    </lineage>
</organism>
<evidence type="ECO:0000313" key="2">
    <source>
        <dbReference type="EMBL" id="MCD1655905.1"/>
    </source>
</evidence>
<protein>
    <recommendedName>
        <fullName evidence="4">DUF3575 domain-containing protein</fullName>
    </recommendedName>
</protein>
<evidence type="ECO:0000256" key="1">
    <source>
        <dbReference type="SAM" id="SignalP"/>
    </source>
</evidence>
<dbReference type="Proteomes" id="UP001198163">
    <property type="component" value="Unassembled WGS sequence"/>
</dbReference>
<feature type="signal peptide" evidence="1">
    <location>
        <begin position="1"/>
        <end position="35"/>
    </location>
</feature>
<keyword evidence="3" id="KW-1185">Reference proteome</keyword>
<accession>A0AAE3EKB3</accession>
<proteinExistence type="predicted"/>
<name>A0AAE3EKB3_9SPIR</name>
<comment type="caution">
    <text evidence="2">The sequence shown here is derived from an EMBL/GenBank/DDBJ whole genome shotgun (WGS) entry which is preliminary data.</text>
</comment>